<dbReference type="GeneID" id="27724855"/>
<evidence type="ECO:0000256" key="7">
    <source>
        <dbReference type="ARBA" id="ARBA00022927"/>
    </source>
</evidence>
<name>A0A084G5E1_PSEDA</name>
<dbReference type="PANTHER" id="PTHR23284">
    <property type="entry name" value="PROLACTIN REGULATORY ELEMENT BINDING PROTEIN"/>
    <property type="match status" value="1"/>
</dbReference>
<keyword evidence="9" id="KW-0472">Membrane</keyword>
<dbReference type="SUPFAM" id="SSF75011">
    <property type="entry name" value="3-carboxy-cis,cis-mucoante lactonizing enzyme"/>
    <property type="match status" value="1"/>
</dbReference>
<dbReference type="Proteomes" id="UP000028545">
    <property type="component" value="Unassembled WGS sequence"/>
</dbReference>
<comment type="subcellular location">
    <subcellularLocation>
        <location evidence="10">Endoplasmic reticulum membrane</location>
        <topology evidence="10">Single-pass type II membrane protein</topology>
    </subcellularLocation>
    <subcellularLocation>
        <location evidence="10">Golgi apparatus membrane</location>
        <topology evidence="10">Single-pass type II membrane protein</topology>
    </subcellularLocation>
</comment>
<keyword evidence="1 10" id="KW-0813">Transport</keyword>
<evidence type="ECO:0000313" key="12">
    <source>
        <dbReference type="Proteomes" id="UP000028545"/>
    </source>
</evidence>
<dbReference type="Gene3D" id="2.130.10.10">
    <property type="entry name" value="YVTN repeat-like/Quinoprotein amine dehydrogenase"/>
    <property type="match status" value="1"/>
</dbReference>
<keyword evidence="3" id="KW-0812">Transmembrane</keyword>
<dbReference type="GO" id="GO:0000139">
    <property type="term" value="C:Golgi membrane"/>
    <property type="evidence" value="ECO:0007669"/>
    <property type="project" value="UniProtKB-SubCell"/>
</dbReference>
<dbReference type="GO" id="GO:0003400">
    <property type="term" value="P:regulation of COPII vesicle coating"/>
    <property type="evidence" value="ECO:0007669"/>
    <property type="project" value="UniProtKB-UniRule"/>
</dbReference>
<proteinExistence type="inferred from homology"/>
<evidence type="ECO:0000256" key="8">
    <source>
        <dbReference type="ARBA" id="ARBA00022989"/>
    </source>
</evidence>
<keyword evidence="7 10" id="KW-0653">Protein transport</keyword>
<dbReference type="EMBL" id="JOWA01000099">
    <property type="protein sequence ID" value="KEZ42553.1"/>
    <property type="molecule type" value="Genomic_DNA"/>
</dbReference>
<evidence type="ECO:0000256" key="2">
    <source>
        <dbReference type="ARBA" id="ARBA00022574"/>
    </source>
</evidence>
<reference evidence="11 12" key="1">
    <citation type="journal article" date="2014" name="Genome Announc.">
        <title>Draft genome sequence of the pathogenic fungus Scedosporium apiospermum.</title>
        <authorList>
            <person name="Vandeputte P."/>
            <person name="Ghamrawi S."/>
            <person name="Rechenmann M."/>
            <person name="Iltis A."/>
            <person name="Giraud S."/>
            <person name="Fleury M."/>
            <person name="Thornton C."/>
            <person name="Delhaes L."/>
            <person name="Meyer W."/>
            <person name="Papon N."/>
            <person name="Bouchara J.P."/>
        </authorList>
    </citation>
    <scope>NUCLEOTIDE SEQUENCE [LARGE SCALE GENOMIC DNA]</scope>
    <source>
        <strain evidence="11 12">IHEM 14462</strain>
    </source>
</reference>
<organism evidence="11 12">
    <name type="scientific">Pseudallescheria apiosperma</name>
    <name type="common">Scedosporium apiospermum</name>
    <dbReference type="NCBI Taxonomy" id="563466"/>
    <lineage>
        <taxon>Eukaryota</taxon>
        <taxon>Fungi</taxon>
        <taxon>Dikarya</taxon>
        <taxon>Ascomycota</taxon>
        <taxon>Pezizomycotina</taxon>
        <taxon>Sordariomycetes</taxon>
        <taxon>Hypocreomycetidae</taxon>
        <taxon>Microascales</taxon>
        <taxon>Microascaceae</taxon>
        <taxon>Scedosporium</taxon>
    </lineage>
</organism>
<evidence type="ECO:0000313" key="11">
    <source>
        <dbReference type="EMBL" id="KEZ42553.1"/>
    </source>
</evidence>
<dbReference type="PANTHER" id="PTHR23284:SF0">
    <property type="entry name" value="PROLACTIN REGULATORY ELEMENT-BINDING PROTEIN"/>
    <property type="match status" value="1"/>
</dbReference>
<dbReference type="GO" id="GO:0005085">
    <property type="term" value="F:guanyl-nucleotide exchange factor activity"/>
    <property type="evidence" value="ECO:0007669"/>
    <property type="project" value="InterPro"/>
</dbReference>
<gene>
    <name evidence="11" type="ORF">SAPIO_CDS5783</name>
</gene>
<keyword evidence="6" id="KW-0931">ER-Golgi transport</keyword>
<evidence type="ECO:0000256" key="3">
    <source>
        <dbReference type="ARBA" id="ARBA00022692"/>
    </source>
</evidence>
<accession>A0A084G5E1</accession>
<keyword evidence="2 10" id="KW-0853">WD repeat</keyword>
<keyword evidence="8" id="KW-1133">Transmembrane helix</keyword>
<dbReference type="RefSeq" id="XP_016642352.1">
    <property type="nucleotide sequence ID" value="XM_016788036.1"/>
</dbReference>
<comment type="caution">
    <text evidence="11">The sequence shown here is derived from an EMBL/GenBank/DDBJ whole genome shotgun (WGS) entry which is preliminary data.</text>
</comment>
<keyword evidence="4 10" id="KW-0677">Repeat</keyword>
<comment type="similarity">
    <text evidence="10">Belongs to the WD repeat SEC12 family.</text>
</comment>
<dbReference type="KEGG" id="sapo:SAPIO_CDS5783"/>
<dbReference type="AlphaFoldDB" id="A0A084G5E1"/>
<protein>
    <recommendedName>
        <fullName evidence="10">Guanine nucleotide-exchange factor SEC12</fullName>
    </recommendedName>
</protein>
<evidence type="ECO:0000256" key="4">
    <source>
        <dbReference type="ARBA" id="ARBA00022737"/>
    </source>
</evidence>
<evidence type="ECO:0000256" key="5">
    <source>
        <dbReference type="ARBA" id="ARBA00022824"/>
    </source>
</evidence>
<dbReference type="GO" id="GO:0015031">
    <property type="term" value="P:protein transport"/>
    <property type="evidence" value="ECO:0007669"/>
    <property type="project" value="UniProtKB-KW"/>
</dbReference>
<dbReference type="InterPro" id="IPR045260">
    <property type="entry name" value="Sec12-like"/>
</dbReference>
<keyword evidence="12" id="KW-1185">Reference proteome</keyword>
<dbReference type="GO" id="GO:0005789">
    <property type="term" value="C:endoplasmic reticulum membrane"/>
    <property type="evidence" value="ECO:0007669"/>
    <property type="project" value="UniProtKB-SubCell"/>
</dbReference>
<dbReference type="InterPro" id="IPR015943">
    <property type="entry name" value="WD40/YVTN_repeat-like_dom_sf"/>
</dbReference>
<evidence type="ECO:0000256" key="10">
    <source>
        <dbReference type="RuleBase" id="RU369019"/>
    </source>
</evidence>
<dbReference type="OrthoDB" id="16538at2759"/>
<evidence type="ECO:0000256" key="9">
    <source>
        <dbReference type="ARBA" id="ARBA00023136"/>
    </source>
</evidence>
<comment type="function">
    <text evidence="10">Guanine nucleotide-exchange factor (GEF) required for the formation or budding of transport vesicles from the ER.</text>
</comment>
<dbReference type="HOGENOM" id="CLU_021000_0_0_1"/>
<evidence type="ECO:0000256" key="1">
    <source>
        <dbReference type="ARBA" id="ARBA00022448"/>
    </source>
</evidence>
<keyword evidence="5 10" id="KW-0256">Endoplasmic reticulum</keyword>
<dbReference type="OMA" id="EPQLAIF"/>
<dbReference type="VEuPathDB" id="FungiDB:SAPIO_CDS5783"/>
<evidence type="ECO:0000256" key="6">
    <source>
        <dbReference type="ARBA" id="ARBA00022892"/>
    </source>
</evidence>
<sequence>MAPPDFPSAKLTLSYPLYACDFDPQDPTRLVVGGGGGAGRSGVGNKITVLNSPTPDDLIVAGEADLSRDEDSVSSLAVGPRKGKSTLVYAGINSSPAELAKGKNEHLRVFSVESTKTRAAAGAAVPSANVSELSRTALFSATHPEEYQRLLRLGAPSSSGTQLGAAASGLGKDHEIALFEVSPTGSVVPKSKGKVELTRQADDIDLLQTGEDSYQLAYCHEYEIYTVGVVKGKGEDPKLVFTTPHNEGTGAPRAQFRCIRYLTPNFILAIANLPKRSGVLLQGIRLPTKDGENGRVAITTKLPKRVGQATALAVSNLTPPTSPGAKIDRVQFLIAVAGHDSSISLYTLEHKFIQTISVLFELFPLHTIKDAHPLQITGLAFSPFTAPKTSGNTRPLAIKLASISMVNTVVVHSIPLKKFVDKSAPARRGGPPRPVRYIVAAKSTNPATKPLIISLSVIVLILAIVAQALLEIVGSSPPILGASKYFNPYGTLRNPQDEFINRVLGDVPRSTHQNVVLREEPVLTGDDGVQIQAGVDYDEAQGKASSWDELTTKQKELWKEKLREQGYWAEKMGEDVFRGVLFGQIAGAIGQAVGG</sequence>
<dbReference type="GO" id="GO:0006888">
    <property type="term" value="P:endoplasmic reticulum to Golgi vesicle-mediated transport"/>
    <property type="evidence" value="ECO:0007669"/>
    <property type="project" value="UniProtKB-UniRule"/>
</dbReference>